<dbReference type="Pfam" id="PF25691">
    <property type="entry name" value="BW3TFN"/>
    <property type="match status" value="1"/>
</dbReference>
<dbReference type="RefSeq" id="WP_007067410.1">
    <property type="nucleotide sequence ID" value="NZ_DS022272.1"/>
</dbReference>
<reference evidence="1 2" key="1">
    <citation type="journal article" date="2010" name="J. Bacteriol.">
        <title>Genome sequence of Fulvimarina pelagi HTCC2506T, a Mn(II)-oxidizing alphaproteobacterium possessing an aerobic anoxygenic photosynthetic gene cluster and Xanthorhodopsin.</title>
        <authorList>
            <person name="Kang I."/>
            <person name="Oh H.M."/>
            <person name="Lim S.I."/>
            <person name="Ferriera S."/>
            <person name="Giovannoni S.J."/>
            <person name="Cho J.C."/>
        </authorList>
    </citation>
    <scope>NUCLEOTIDE SEQUENCE [LARGE SCALE GENOMIC DNA]</scope>
    <source>
        <strain evidence="1 2">HTCC2506</strain>
    </source>
</reference>
<comment type="caution">
    <text evidence="1">The sequence shown here is derived from an EMBL/GenBank/DDBJ whole genome shotgun (WGS) entry which is preliminary data.</text>
</comment>
<sequence>MSNTILTTGGRVVMAEAIAALSFVAALSRGDPAWDGTWEGANPPAPGLDARDVLDLAVHVRPTIIDFVEPDEAGAILTDEGGRYALSPESTRYLRVRVSVPAGTFDNEEIREVGIFAKAEYAEGVPPGKTVLEAGDIVSPGTLMQAIWSRPQHFETGTSYARNFILRV</sequence>
<dbReference type="STRING" id="217511.GCA_001463845_01016"/>
<proteinExistence type="predicted"/>
<accession>Q0FZ04</accession>
<dbReference type="HOGENOM" id="CLU_100211_0_0_5"/>
<evidence type="ECO:0000313" key="2">
    <source>
        <dbReference type="Proteomes" id="UP000004310"/>
    </source>
</evidence>
<organism evidence="1 2">
    <name type="scientific">Fulvimarina pelagi HTCC2506</name>
    <dbReference type="NCBI Taxonomy" id="314231"/>
    <lineage>
        <taxon>Bacteria</taxon>
        <taxon>Pseudomonadati</taxon>
        <taxon>Pseudomonadota</taxon>
        <taxon>Alphaproteobacteria</taxon>
        <taxon>Hyphomicrobiales</taxon>
        <taxon>Aurantimonadaceae</taxon>
        <taxon>Fulvimarina</taxon>
    </lineage>
</organism>
<dbReference type="InterPro" id="IPR058040">
    <property type="entry name" value="BW3TFN"/>
</dbReference>
<name>Q0FZ04_9HYPH</name>
<keyword evidence="2" id="KW-1185">Reference proteome</keyword>
<gene>
    <name evidence="1" type="ORF">FP2506_11377</name>
</gene>
<dbReference type="Proteomes" id="UP000004310">
    <property type="component" value="Unassembled WGS sequence"/>
</dbReference>
<protein>
    <submittedName>
        <fullName evidence="1">Uncharacterized protein</fullName>
    </submittedName>
</protein>
<dbReference type="AlphaFoldDB" id="Q0FZ04"/>
<dbReference type="EMBL" id="AATP01000009">
    <property type="protein sequence ID" value="EAU40154.1"/>
    <property type="molecule type" value="Genomic_DNA"/>
</dbReference>
<evidence type="ECO:0000313" key="1">
    <source>
        <dbReference type="EMBL" id="EAU40154.1"/>
    </source>
</evidence>